<feature type="region of interest" description="Disordered" evidence="1">
    <location>
        <begin position="498"/>
        <end position="539"/>
    </location>
</feature>
<organism evidence="2 3">
    <name type="scientific">Talaromyces pinophilus</name>
    <name type="common">Penicillium pinophilum</name>
    <dbReference type="NCBI Taxonomy" id="128442"/>
    <lineage>
        <taxon>Eukaryota</taxon>
        <taxon>Fungi</taxon>
        <taxon>Dikarya</taxon>
        <taxon>Ascomycota</taxon>
        <taxon>Pezizomycotina</taxon>
        <taxon>Eurotiomycetes</taxon>
        <taxon>Eurotiomycetidae</taxon>
        <taxon>Eurotiales</taxon>
        <taxon>Trichocomaceae</taxon>
        <taxon>Talaromyces</taxon>
        <taxon>Talaromyces sect. Talaromyces</taxon>
    </lineage>
</organism>
<protein>
    <submittedName>
        <fullName evidence="2">Uncharacterized protein</fullName>
    </submittedName>
</protein>
<dbReference type="AlphaFoldDB" id="A0A6N4SM21"/>
<proteinExistence type="predicted"/>
<feature type="compositionally biased region" description="Acidic residues" evidence="1">
    <location>
        <begin position="500"/>
        <end position="530"/>
    </location>
</feature>
<feature type="compositionally biased region" description="Acidic residues" evidence="1">
    <location>
        <begin position="124"/>
        <end position="160"/>
    </location>
</feature>
<gene>
    <name evidence="2" type="ORF">TCE0_039f13373</name>
</gene>
<comment type="caution">
    <text evidence="2">The sequence shown here is derived from an EMBL/GenBank/DDBJ whole genome shotgun (WGS) entry which is preliminary data.</text>
</comment>
<reference evidence="3" key="1">
    <citation type="journal article" date="2015" name="Genome Announc.">
        <title>Draft genome sequence of Talaromyces cellulolyticus strain Y-94, a source of lignocellulosic biomass-degrading enzymes.</title>
        <authorList>
            <person name="Fujii T."/>
            <person name="Koike H."/>
            <person name="Sawayama S."/>
            <person name="Yano S."/>
            <person name="Inoue H."/>
        </authorList>
    </citation>
    <scope>NUCLEOTIDE SEQUENCE [LARGE SCALE GENOMIC DNA]</scope>
    <source>
        <strain evidence="3">Y-94</strain>
    </source>
</reference>
<dbReference type="EMBL" id="DF933835">
    <property type="protein sequence ID" value="GAM40769.1"/>
    <property type="molecule type" value="Genomic_DNA"/>
</dbReference>
<evidence type="ECO:0000313" key="3">
    <source>
        <dbReference type="Proteomes" id="UP000053095"/>
    </source>
</evidence>
<sequence length="593" mass="67929">MQRLPTELYDRIIDYVAVLRDDPPFKTHLMYPSIPFLRKQAQEALKSLRLVNKTLSRSASRALFGGVSARLGHGVSSISKLEAISSSEYAQYVRFIRFDICASDWYEPVRGQEADEDIRVKGQDDEDEDIESQEKDVEDLEDEDENEEEDEEEDDEEDEEGVIRLSDKGLNHLSTLIAKFCNLQAFDVLTEELIPFEGAIGFLSQIVITIADLQLRGFIRKVTDLRLPIDGATHLTTLLDDNSDHQAAVRHLLHNIQHLDFILFVGMDYDMDDVLTKPVDLDALIRVSPNLLSLQVCCACTLTPLKSFDSSLRLRLETLDLEDLEISSYHLLTLLEQSKGSIRFISLERIKLISGSWLHVLFQIKKNLNLIGFFFNLNDPYLYDFMEEEGLLREDIMFLMHVIGDIQRQSNANRITAGLKPVTEKLYLYLDHEPLEEVRRKNGAFYKSSSRVLFRSVIVDIDPDLSPKRSTINNLEDLIKDDFAQFVREIRFNIIYKDGQDDEDDEENGPEDGQEDNQGEAEEEEEEEEQQQPSLTLSPEKTEYIRSLLAQSPNLRAVSIGNTQVPTNEDEIRQKIVVNGIFAQILYAVSSLR</sequence>
<evidence type="ECO:0000313" key="2">
    <source>
        <dbReference type="EMBL" id="GAM40769.1"/>
    </source>
</evidence>
<name>A0A6N4SM21_TALPI</name>
<feature type="region of interest" description="Disordered" evidence="1">
    <location>
        <begin position="116"/>
        <end position="161"/>
    </location>
</feature>
<evidence type="ECO:0000256" key="1">
    <source>
        <dbReference type="SAM" id="MobiDB-lite"/>
    </source>
</evidence>
<accession>A0A6N4SM21</accession>
<dbReference type="Proteomes" id="UP000053095">
    <property type="component" value="Unassembled WGS sequence"/>
</dbReference>
<keyword evidence="3" id="KW-1185">Reference proteome</keyword>